<dbReference type="PANTHER" id="PTHR42637:SF1">
    <property type="entry name" value="TRNA 2-(METHYLSULFANYL)-N(6)-ISOPENTENYLADENOSINE(37) HYDROXYLASE"/>
    <property type="match status" value="1"/>
</dbReference>
<gene>
    <name evidence="1" type="ORF">EX191_15410</name>
</gene>
<comment type="caution">
    <text evidence="1">The sequence shown here is derived from an EMBL/GenBank/DDBJ whole genome shotgun (WGS) entry which is preliminary data.</text>
</comment>
<dbReference type="PANTHER" id="PTHR42637">
    <property type="entry name" value="TRNA-(MS[2]IO[6]A)-HYDROXYLASE"/>
    <property type="match status" value="1"/>
</dbReference>
<protein>
    <submittedName>
        <fullName evidence="1">tRNA-(Ms[2]io[6]A)-hydroxylase</fullName>
    </submittedName>
</protein>
<dbReference type="InterPro" id="IPR012347">
    <property type="entry name" value="Ferritin-like"/>
</dbReference>
<reference evidence="1 2" key="1">
    <citation type="journal article" date="2019" name="Curr. Microbiol.">
        <title>Vibrio chemaguriensis sp. nov., from Sundarbans, Bay of Bengal.</title>
        <authorList>
            <person name="Ghosh A."/>
            <person name="Bhadury P."/>
        </authorList>
    </citation>
    <scope>NUCLEOTIDE SEQUENCE [LARGE SCALE GENOMIC DNA]</scope>
    <source>
        <strain evidence="1 2">Iso1</strain>
    </source>
</reference>
<dbReference type="PIRSF" id="PIRSF020736">
    <property type="entry name" value="MiaE"/>
    <property type="match status" value="1"/>
</dbReference>
<dbReference type="Proteomes" id="UP000778757">
    <property type="component" value="Unassembled WGS sequence"/>
</dbReference>
<dbReference type="InterPro" id="IPR009078">
    <property type="entry name" value="Ferritin-like_SF"/>
</dbReference>
<dbReference type="InterPro" id="IPR010386">
    <property type="entry name" value="tRNA-Hydrxlase_MiaE"/>
</dbReference>
<evidence type="ECO:0000313" key="1">
    <source>
        <dbReference type="EMBL" id="NKJ69142.1"/>
    </source>
</evidence>
<name>A0ABX1I021_9VIBR</name>
<proteinExistence type="predicted"/>
<dbReference type="Pfam" id="PF06175">
    <property type="entry name" value="MiaE"/>
    <property type="match status" value="1"/>
</dbReference>
<accession>A0ABX1I021</accession>
<sequence>MYDHKLLEPINSFLKCSTPDSWIEEARKPENLSVILRDHLLCELKASQSAVFLLKRYVLTDEGKGQITQLVEPYEHFAYKGIGSLETLKGKSNISKSIKPKDGCAYGQDMIDKMVLLIREELHHFYQVLEIIEEQGLEYRPITASRYAKGMIKHIRTFEPAALIDKLIIGAFIEARSCERFAKLAPFLDEPIQKFYISLLRSEARHYQDYLELAEQIAGEDISERIELFANVEAELITSDDSEFRFHSGAPKLVAA</sequence>
<dbReference type="EMBL" id="SHOE01000015">
    <property type="protein sequence ID" value="NKJ69142.1"/>
    <property type="molecule type" value="Genomic_DNA"/>
</dbReference>
<keyword evidence="2" id="KW-1185">Reference proteome</keyword>
<dbReference type="Gene3D" id="1.20.1260.10">
    <property type="match status" value="1"/>
</dbReference>
<dbReference type="RefSeq" id="WP_193447978.1">
    <property type="nucleotide sequence ID" value="NZ_SHOE01000015.1"/>
</dbReference>
<dbReference type="SUPFAM" id="SSF47240">
    <property type="entry name" value="Ferritin-like"/>
    <property type="match status" value="1"/>
</dbReference>
<organism evidence="1 2">
    <name type="scientific">Vibrio chemaguriensis</name>
    <dbReference type="NCBI Taxonomy" id="2527672"/>
    <lineage>
        <taxon>Bacteria</taxon>
        <taxon>Pseudomonadati</taxon>
        <taxon>Pseudomonadota</taxon>
        <taxon>Gammaproteobacteria</taxon>
        <taxon>Vibrionales</taxon>
        <taxon>Vibrionaceae</taxon>
        <taxon>Vibrio</taxon>
    </lineage>
</organism>
<evidence type="ECO:0000313" key="2">
    <source>
        <dbReference type="Proteomes" id="UP000778757"/>
    </source>
</evidence>
<dbReference type="NCBIfam" id="NF047790">
    <property type="entry name" value="tRNAmsioHdxaseMiaE"/>
    <property type="match status" value="1"/>
</dbReference>